<sequence length="33" mass="3584">MTQIKALTCTSRYQSLGRKPKGSTMALLIIGCI</sequence>
<dbReference type="PROSITE" id="PS51257">
    <property type="entry name" value="PROKAR_LIPOPROTEIN"/>
    <property type="match status" value="1"/>
</dbReference>
<gene>
    <name evidence="1" type="ORF">PCON_06328</name>
</gene>
<evidence type="ECO:0000313" key="2">
    <source>
        <dbReference type="Proteomes" id="UP000018144"/>
    </source>
</evidence>
<keyword evidence="2" id="KW-1185">Reference proteome</keyword>
<accession>U4LDR3</accession>
<evidence type="ECO:0000313" key="1">
    <source>
        <dbReference type="EMBL" id="CCX29667.1"/>
    </source>
</evidence>
<dbReference type="AlphaFoldDB" id="U4LDR3"/>
<dbReference type="EMBL" id="HF935309">
    <property type="protein sequence ID" value="CCX29667.1"/>
    <property type="molecule type" value="Genomic_DNA"/>
</dbReference>
<name>U4LDR3_PYROM</name>
<protein>
    <submittedName>
        <fullName evidence="1">Uncharacterized protein</fullName>
    </submittedName>
</protein>
<reference evidence="1 2" key="1">
    <citation type="journal article" date="2013" name="PLoS Genet.">
        <title>The genome and development-dependent transcriptomes of Pyronema confluens: a window into fungal evolution.</title>
        <authorList>
            <person name="Traeger S."/>
            <person name="Altegoer F."/>
            <person name="Freitag M."/>
            <person name="Gabaldon T."/>
            <person name="Kempken F."/>
            <person name="Kumar A."/>
            <person name="Marcet-Houben M."/>
            <person name="Poggeler S."/>
            <person name="Stajich J.E."/>
            <person name="Nowrousian M."/>
        </authorList>
    </citation>
    <scope>NUCLEOTIDE SEQUENCE [LARGE SCALE GENOMIC DNA]</scope>
    <source>
        <strain evidence="2">CBS 100304</strain>
        <tissue evidence="1">Vegetative mycelium</tissue>
    </source>
</reference>
<dbReference type="Proteomes" id="UP000018144">
    <property type="component" value="Unassembled WGS sequence"/>
</dbReference>
<proteinExistence type="predicted"/>
<organism evidence="1 2">
    <name type="scientific">Pyronema omphalodes (strain CBS 100304)</name>
    <name type="common">Pyronema confluens</name>
    <dbReference type="NCBI Taxonomy" id="1076935"/>
    <lineage>
        <taxon>Eukaryota</taxon>
        <taxon>Fungi</taxon>
        <taxon>Dikarya</taxon>
        <taxon>Ascomycota</taxon>
        <taxon>Pezizomycotina</taxon>
        <taxon>Pezizomycetes</taxon>
        <taxon>Pezizales</taxon>
        <taxon>Pyronemataceae</taxon>
        <taxon>Pyronema</taxon>
    </lineage>
</organism>